<dbReference type="RefSeq" id="WP_105216701.1">
    <property type="nucleotide sequence ID" value="NZ_CP027062.1"/>
</dbReference>
<proteinExistence type="predicted"/>
<sequence>MKNSYDTLTEAINDLTKMGYDVDFNLVNEGIESKDLKAKWLACDLEVVKYYRFEGMTDPGDNTILYVIETKDCKKGLLVDNYSAKGTEISPEMIKKLNIHH</sequence>
<dbReference type="AlphaFoldDB" id="A0A2S0HXQ5"/>
<reference evidence="1 2" key="1">
    <citation type="submission" date="2018-02" db="EMBL/GenBank/DDBJ databases">
        <title>Genomic analysis of the strain RR4-38 isolated from a seawater recirculating aquaculture system.</title>
        <authorList>
            <person name="Kim Y.-S."/>
            <person name="Jang Y.H."/>
            <person name="Kim K.-H."/>
        </authorList>
    </citation>
    <scope>NUCLEOTIDE SEQUENCE [LARGE SCALE GENOMIC DNA]</scope>
    <source>
        <strain evidence="1 2">RR4-38</strain>
    </source>
</reference>
<gene>
    <name evidence="1" type="ORF">C5O00_09865</name>
</gene>
<dbReference type="KEGG" id="aue:C5O00_09865"/>
<dbReference type="Proteomes" id="UP000238442">
    <property type="component" value="Chromosome"/>
</dbReference>
<protein>
    <submittedName>
        <fullName evidence="1">Phosphoribosylpyrophosphate synthetase</fullName>
    </submittedName>
</protein>
<accession>A0A2S0HXQ5</accession>
<name>A0A2S0HXQ5_9FLAO</name>
<dbReference type="OrthoDB" id="8418771at2"/>
<organism evidence="1 2">
    <name type="scientific">Pukyongia salina</name>
    <dbReference type="NCBI Taxonomy" id="2094025"/>
    <lineage>
        <taxon>Bacteria</taxon>
        <taxon>Pseudomonadati</taxon>
        <taxon>Bacteroidota</taxon>
        <taxon>Flavobacteriia</taxon>
        <taxon>Flavobacteriales</taxon>
        <taxon>Flavobacteriaceae</taxon>
        <taxon>Pukyongia</taxon>
    </lineage>
</organism>
<keyword evidence="2" id="KW-1185">Reference proteome</keyword>
<dbReference type="EMBL" id="CP027062">
    <property type="protein sequence ID" value="AVI51461.1"/>
    <property type="molecule type" value="Genomic_DNA"/>
</dbReference>
<evidence type="ECO:0000313" key="1">
    <source>
        <dbReference type="EMBL" id="AVI51461.1"/>
    </source>
</evidence>
<evidence type="ECO:0000313" key="2">
    <source>
        <dbReference type="Proteomes" id="UP000238442"/>
    </source>
</evidence>